<reference evidence="1" key="1">
    <citation type="journal article" date="2020" name="Stud. Mycol.">
        <title>101 Dothideomycetes genomes: a test case for predicting lifestyles and emergence of pathogens.</title>
        <authorList>
            <person name="Haridas S."/>
            <person name="Albert R."/>
            <person name="Binder M."/>
            <person name="Bloem J."/>
            <person name="Labutti K."/>
            <person name="Salamov A."/>
            <person name="Andreopoulos B."/>
            <person name="Baker S."/>
            <person name="Barry K."/>
            <person name="Bills G."/>
            <person name="Bluhm B."/>
            <person name="Cannon C."/>
            <person name="Castanera R."/>
            <person name="Culley D."/>
            <person name="Daum C."/>
            <person name="Ezra D."/>
            <person name="Gonzalez J."/>
            <person name="Henrissat B."/>
            <person name="Kuo A."/>
            <person name="Liang C."/>
            <person name="Lipzen A."/>
            <person name="Lutzoni F."/>
            <person name="Magnuson J."/>
            <person name="Mondo S."/>
            <person name="Nolan M."/>
            <person name="Ohm R."/>
            <person name="Pangilinan J."/>
            <person name="Park H.-J."/>
            <person name="Ramirez L."/>
            <person name="Alfaro M."/>
            <person name="Sun H."/>
            <person name="Tritt A."/>
            <person name="Yoshinaga Y."/>
            <person name="Zwiers L.-H."/>
            <person name="Turgeon B."/>
            <person name="Goodwin S."/>
            <person name="Spatafora J."/>
            <person name="Crous P."/>
            <person name="Grigoriev I."/>
        </authorList>
    </citation>
    <scope>NUCLEOTIDE SEQUENCE</scope>
    <source>
        <strain evidence="1">CBS 627.86</strain>
    </source>
</reference>
<accession>A0A6A5ZHH9</accession>
<dbReference type="Proteomes" id="UP000799770">
    <property type="component" value="Unassembled WGS sequence"/>
</dbReference>
<protein>
    <submittedName>
        <fullName evidence="1">Uncharacterized protein</fullName>
    </submittedName>
</protein>
<organism evidence="1 2">
    <name type="scientific">Lophiotrema nucula</name>
    <dbReference type="NCBI Taxonomy" id="690887"/>
    <lineage>
        <taxon>Eukaryota</taxon>
        <taxon>Fungi</taxon>
        <taxon>Dikarya</taxon>
        <taxon>Ascomycota</taxon>
        <taxon>Pezizomycotina</taxon>
        <taxon>Dothideomycetes</taxon>
        <taxon>Pleosporomycetidae</taxon>
        <taxon>Pleosporales</taxon>
        <taxon>Lophiotremataceae</taxon>
        <taxon>Lophiotrema</taxon>
    </lineage>
</organism>
<evidence type="ECO:0000313" key="2">
    <source>
        <dbReference type="Proteomes" id="UP000799770"/>
    </source>
</evidence>
<sequence>MSSIHDLPREILTQILGSCIDKTGEGDLRFRLTCKGFRRCSKKAYATRVESTTFDIRSSASIKNLVDLAYSGLAQHIKALTFTCYGYTRVITDSNGPIHDQLQLIDMEDQAWFPDVFRFKFDGMVEQEDDPMFSQEFTQLMIKRGVEMDQLTQILTDCLLRFENLQAIAFSDPKDESTSRRWRSLYNMSHRRGFNNYLKIDTWCLRHGLGALLRALQRACVSPGRLSLPIRLLGNYYFVSLCEPACSFQEIFAGVKALSLGTAWDSKVWNMLYNHFAAVMKFITPINFAHLKHLEIAVGWRAECNEFLKALAAFDLETLHVNIDVTEECGTECNWKALSHRISKDTLYKAAQKVTVSPRKVLSRLELQWNYGTGLEKQMEQA</sequence>
<name>A0A6A5ZHH9_9PLEO</name>
<dbReference type="AlphaFoldDB" id="A0A6A5ZHH9"/>
<proteinExistence type="predicted"/>
<dbReference type="EMBL" id="ML977317">
    <property type="protein sequence ID" value="KAF2118257.1"/>
    <property type="molecule type" value="Genomic_DNA"/>
</dbReference>
<keyword evidence="2" id="KW-1185">Reference proteome</keyword>
<evidence type="ECO:0000313" key="1">
    <source>
        <dbReference type="EMBL" id="KAF2118257.1"/>
    </source>
</evidence>
<gene>
    <name evidence="1" type="ORF">BDV96DRAFT_597114</name>
</gene>